<dbReference type="EMBL" id="UINC01010452">
    <property type="protein sequence ID" value="SVA46483.1"/>
    <property type="molecule type" value="Genomic_DNA"/>
</dbReference>
<dbReference type="AlphaFoldDB" id="A0A381W3L6"/>
<protein>
    <submittedName>
        <fullName evidence="1">Uncharacterized protein</fullName>
    </submittedName>
</protein>
<accession>A0A381W3L6</accession>
<name>A0A381W3L6_9ZZZZ</name>
<sequence length="124" mass="14058">MKQGAYERRLTVKGLAWCEAHAEHLTTLYSSTRIVPSASSQDDARRLKALTDSAAYRTWQASGAVSTTRWELAEAFRCRANSPDATWQARLDEHASSARRNGLNEVERFIELVRIYLNDEDSQP</sequence>
<reference evidence="1" key="1">
    <citation type="submission" date="2018-05" db="EMBL/GenBank/DDBJ databases">
        <authorList>
            <person name="Lanie J.A."/>
            <person name="Ng W.-L."/>
            <person name="Kazmierczak K.M."/>
            <person name="Andrzejewski T.M."/>
            <person name="Davidsen T.M."/>
            <person name="Wayne K.J."/>
            <person name="Tettelin H."/>
            <person name="Glass J.I."/>
            <person name="Rusch D."/>
            <person name="Podicherti R."/>
            <person name="Tsui H.-C.T."/>
            <person name="Winkler M.E."/>
        </authorList>
    </citation>
    <scope>NUCLEOTIDE SEQUENCE</scope>
</reference>
<evidence type="ECO:0000313" key="1">
    <source>
        <dbReference type="EMBL" id="SVA46483.1"/>
    </source>
</evidence>
<organism evidence="1">
    <name type="scientific">marine metagenome</name>
    <dbReference type="NCBI Taxonomy" id="408172"/>
    <lineage>
        <taxon>unclassified sequences</taxon>
        <taxon>metagenomes</taxon>
        <taxon>ecological metagenomes</taxon>
    </lineage>
</organism>
<gene>
    <name evidence="1" type="ORF">METZ01_LOCUS99337</name>
</gene>
<proteinExistence type="predicted"/>